<reference evidence="1 2" key="1">
    <citation type="submission" date="2016-12" db="EMBL/GenBank/DDBJ databases">
        <title>The draft genome sequence of Actinophytocola xinjiangensis.</title>
        <authorList>
            <person name="Wang W."/>
            <person name="Yuan L."/>
        </authorList>
    </citation>
    <scope>NUCLEOTIDE SEQUENCE [LARGE SCALE GENOMIC DNA]</scope>
    <source>
        <strain evidence="1 2">CGMCC 4.4663</strain>
    </source>
</reference>
<keyword evidence="2" id="KW-1185">Reference proteome</keyword>
<sequence>MRIEQVHEDNAFVEHLMGQPEGWVTNLSLPRTGQLRALGNGVVPHQAAHAVSLLLDDLTDLLAITAPAGRTARRQPTGREADVA</sequence>
<gene>
    <name evidence="1" type="ORF">BLA60_17890</name>
</gene>
<accession>A0A7Z1AYU7</accession>
<protein>
    <recommendedName>
        <fullName evidence="3">DNA (Cytosine-5)-methyltransferase 1</fullName>
    </recommendedName>
</protein>
<evidence type="ECO:0000313" key="2">
    <source>
        <dbReference type="Proteomes" id="UP000185696"/>
    </source>
</evidence>
<evidence type="ECO:0008006" key="3">
    <source>
        <dbReference type="Google" id="ProtNLM"/>
    </source>
</evidence>
<proteinExistence type="predicted"/>
<dbReference type="EMBL" id="MSIF01000008">
    <property type="protein sequence ID" value="OLF09668.1"/>
    <property type="molecule type" value="Genomic_DNA"/>
</dbReference>
<dbReference type="AlphaFoldDB" id="A0A7Z1AYU7"/>
<dbReference type="Proteomes" id="UP000185696">
    <property type="component" value="Unassembled WGS sequence"/>
</dbReference>
<dbReference type="RefSeq" id="WP_075134059.1">
    <property type="nucleotide sequence ID" value="NZ_MSIF01000008.1"/>
</dbReference>
<evidence type="ECO:0000313" key="1">
    <source>
        <dbReference type="EMBL" id="OLF09668.1"/>
    </source>
</evidence>
<organism evidence="1 2">
    <name type="scientific">Actinophytocola xinjiangensis</name>
    <dbReference type="NCBI Taxonomy" id="485602"/>
    <lineage>
        <taxon>Bacteria</taxon>
        <taxon>Bacillati</taxon>
        <taxon>Actinomycetota</taxon>
        <taxon>Actinomycetes</taxon>
        <taxon>Pseudonocardiales</taxon>
        <taxon>Pseudonocardiaceae</taxon>
    </lineage>
</organism>
<comment type="caution">
    <text evidence="1">The sequence shown here is derived from an EMBL/GenBank/DDBJ whole genome shotgun (WGS) entry which is preliminary data.</text>
</comment>
<name>A0A7Z1AYU7_9PSEU</name>